<evidence type="ECO:0000313" key="2">
    <source>
        <dbReference type="EMBL" id="MBF9223119.1"/>
    </source>
</evidence>
<comment type="caution">
    <text evidence="2">The sequence shown here is derived from an EMBL/GenBank/DDBJ whole genome shotgun (WGS) entry which is preliminary data.</text>
</comment>
<feature type="region of interest" description="Disordered" evidence="1">
    <location>
        <begin position="244"/>
        <end position="264"/>
    </location>
</feature>
<name>A0ABS0I827_9BACT</name>
<dbReference type="EMBL" id="JADQDM010000012">
    <property type="protein sequence ID" value="MBF9223119.1"/>
    <property type="molecule type" value="Genomic_DNA"/>
</dbReference>
<feature type="compositionally biased region" description="Pro residues" evidence="1">
    <location>
        <begin position="253"/>
        <end position="264"/>
    </location>
</feature>
<dbReference type="RefSeq" id="WP_196294565.1">
    <property type="nucleotide sequence ID" value="NZ_JADQDM010000012.1"/>
</dbReference>
<proteinExistence type="predicted"/>
<accession>A0ABS0I827</accession>
<feature type="region of interest" description="Disordered" evidence="1">
    <location>
        <begin position="1"/>
        <end position="31"/>
    </location>
</feature>
<sequence>MADDETPEQPASEEPAKKPYHDYHQQQADKHQQQALVDAQVAEDLMSNPRYDAFFAPYQPQVREQFVRDYVSKRHLWTQYGDFYERHLAGNLTQFEEEAYIRLWDIQQKKLFDLQCEWRAELVSVPGVNTSADFDTLGGLIEHCTVIPPITPAELAMYLDWVQQADYEEELHDRDHIWQRYDDVKAQLHAEAEEEARDSAYFFGSVSEWYAFHNQRTGHDRLLHLPDLRGQKEKHYLDAWRAHNKAKREAEPTPAPSAPPDPRPAYIPYDETQRLLGVFAQQFESAALNRQRTSYETANPPSTWEDEELERVLDFLKDIDEPVPIAAGDDWRQALREASYAFRKQKLLASLPQAYEAYCQRQEWGIAQPASEDEPHSTAPWYNKAILKGRKLLGEPKDFNF</sequence>
<reference evidence="2 3" key="1">
    <citation type="submission" date="2020-11" db="EMBL/GenBank/DDBJ databases">
        <authorList>
            <person name="Kim M.K."/>
        </authorList>
    </citation>
    <scope>NUCLEOTIDE SEQUENCE [LARGE SCALE GENOMIC DNA]</scope>
    <source>
        <strain evidence="2 3">BT662</strain>
    </source>
</reference>
<evidence type="ECO:0000313" key="3">
    <source>
        <dbReference type="Proteomes" id="UP000618931"/>
    </source>
</evidence>
<evidence type="ECO:0000256" key="1">
    <source>
        <dbReference type="SAM" id="MobiDB-lite"/>
    </source>
</evidence>
<feature type="compositionally biased region" description="Basic and acidic residues" evidence="1">
    <location>
        <begin position="14"/>
        <end position="31"/>
    </location>
</feature>
<gene>
    <name evidence="2" type="ORF">I2H31_18595</name>
</gene>
<protein>
    <submittedName>
        <fullName evidence="2">Uncharacterized protein</fullName>
    </submittedName>
</protein>
<keyword evidence="3" id="KW-1185">Reference proteome</keyword>
<organism evidence="2 3">
    <name type="scientific">Hymenobacter ruricola</name>
    <dbReference type="NCBI Taxonomy" id="2791023"/>
    <lineage>
        <taxon>Bacteria</taxon>
        <taxon>Pseudomonadati</taxon>
        <taxon>Bacteroidota</taxon>
        <taxon>Cytophagia</taxon>
        <taxon>Cytophagales</taxon>
        <taxon>Hymenobacteraceae</taxon>
        <taxon>Hymenobacter</taxon>
    </lineage>
</organism>
<dbReference type="Proteomes" id="UP000618931">
    <property type="component" value="Unassembled WGS sequence"/>
</dbReference>